<evidence type="ECO:0000313" key="3">
    <source>
        <dbReference type="EMBL" id="MBE6091674.1"/>
    </source>
</evidence>
<evidence type="ECO:0000313" key="4">
    <source>
        <dbReference type="Proteomes" id="UP000761380"/>
    </source>
</evidence>
<dbReference type="EMBL" id="SVBY01000003">
    <property type="protein sequence ID" value="MBE6091674.1"/>
    <property type="molecule type" value="Genomic_DNA"/>
</dbReference>
<gene>
    <name evidence="3" type="ORF">E7201_00625</name>
</gene>
<dbReference type="PANTHER" id="PTHR11927:SF9">
    <property type="entry name" value="L-FUCOSYLTRANSFERASE"/>
    <property type="match status" value="1"/>
</dbReference>
<dbReference type="InterPro" id="IPR002516">
    <property type="entry name" value="Glyco_trans_11"/>
</dbReference>
<protein>
    <submittedName>
        <fullName evidence="3">Alpha-1,2-fucosyltransferase</fullName>
    </submittedName>
</protein>
<keyword evidence="2" id="KW-0808">Transferase</keyword>
<name>A0A927ZWJ5_SELRU</name>
<accession>A0A927ZWJ5</accession>
<evidence type="ECO:0000256" key="2">
    <source>
        <dbReference type="ARBA" id="ARBA00022679"/>
    </source>
</evidence>
<dbReference type="CDD" id="cd11301">
    <property type="entry name" value="Fut1_Fut2_like"/>
    <property type="match status" value="1"/>
</dbReference>
<organism evidence="3 4">
    <name type="scientific">Selenomonas ruminantium</name>
    <dbReference type="NCBI Taxonomy" id="971"/>
    <lineage>
        <taxon>Bacteria</taxon>
        <taxon>Bacillati</taxon>
        <taxon>Bacillota</taxon>
        <taxon>Negativicutes</taxon>
        <taxon>Selenomonadales</taxon>
        <taxon>Selenomonadaceae</taxon>
        <taxon>Selenomonas</taxon>
    </lineage>
</organism>
<dbReference type="Gene3D" id="3.40.50.11350">
    <property type="match status" value="1"/>
</dbReference>
<dbReference type="AlphaFoldDB" id="A0A927ZWJ5"/>
<dbReference type="GO" id="GO:0016020">
    <property type="term" value="C:membrane"/>
    <property type="evidence" value="ECO:0007669"/>
    <property type="project" value="InterPro"/>
</dbReference>
<sequence length="284" mass="33951">MLIIRVAGGLGNQMFQYALYRSLINKGRDAYIDLNWFRKNNIHNGYELKRVFNIIVNKSTDKMVELLDGDDFSIIGKMKKKLHLTTDKIYYAEGEKALIYIPEIFSFENKYLSGYWQSEKYFWDLKNDIKKDFTFPAINDFNNMKLMEEMRKVNSVSVHVRRGDYQSEKLFKNICNADYYKRALYLIDRIVKDAKIYVFSNDIKWCKDVFSDYNVNYVENNVKNNSYIDMHLMSLCKHHIVANSTFSWWGAWLGEYENTYVIAPQRWHNGKMSEDIIPKRWIRI</sequence>
<evidence type="ECO:0000256" key="1">
    <source>
        <dbReference type="ARBA" id="ARBA00022676"/>
    </source>
</evidence>
<dbReference type="PANTHER" id="PTHR11927">
    <property type="entry name" value="GALACTOSIDE 2-L-FUCOSYLTRANSFERASE"/>
    <property type="match status" value="1"/>
</dbReference>
<dbReference type="Proteomes" id="UP000761380">
    <property type="component" value="Unassembled WGS sequence"/>
</dbReference>
<keyword evidence="1" id="KW-0328">Glycosyltransferase</keyword>
<comment type="caution">
    <text evidence="3">The sequence shown here is derived from an EMBL/GenBank/DDBJ whole genome shotgun (WGS) entry which is preliminary data.</text>
</comment>
<dbReference type="Pfam" id="PF01531">
    <property type="entry name" value="Glyco_transf_11"/>
    <property type="match status" value="1"/>
</dbReference>
<dbReference type="GO" id="GO:0008107">
    <property type="term" value="F:galactoside 2-alpha-L-fucosyltransferase activity"/>
    <property type="evidence" value="ECO:0007669"/>
    <property type="project" value="InterPro"/>
</dbReference>
<reference evidence="3" key="1">
    <citation type="submission" date="2019-04" db="EMBL/GenBank/DDBJ databases">
        <title>Evolution of Biomass-Degrading Anaerobic Consortia Revealed by Metagenomics.</title>
        <authorList>
            <person name="Peng X."/>
        </authorList>
    </citation>
    <scope>NUCLEOTIDE SEQUENCE</scope>
    <source>
        <strain evidence="3">SIG240</strain>
    </source>
</reference>
<dbReference type="GO" id="GO:0005975">
    <property type="term" value="P:carbohydrate metabolic process"/>
    <property type="evidence" value="ECO:0007669"/>
    <property type="project" value="InterPro"/>
</dbReference>
<proteinExistence type="predicted"/>